<evidence type="ECO:0000313" key="3">
    <source>
        <dbReference type="EMBL" id="WZN42804.1"/>
    </source>
</evidence>
<dbReference type="CDD" id="cd02966">
    <property type="entry name" value="TlpA_like_family"/>
    <property type="match status" value="1"/>
</dbReference>
<protein>
    <submittedName>
        <fullName evidence="3">TlpA disulfide reductase family protein</fullName>
    </submittedName>
</protein>
<dbReference type="Gene3D" id="3.40.30.10">
    <property type="entry name" value="Glutaredoxin"/>
    <property type="match status" value="1"/>
</dbReference>
<dbReference type="PROSITE" id="PS00194">
    <property type="entry name" value="THIOREDOXIN_1"/>
    <property type="match status" value="1"/>
</dbReference>
<dbReference type="InterPro" id="IPR013766">
    <property type="entry name" value="Thioredoxin_domain"/>
</dbReference>
<gene>
    <name evidence="3" type="ORF">WJU16_07120</name>
</gene>
<reference evidence="4" key="1">
    <citation type="submission" date="2024-03" db="EMBL/GenBank/DDBJ databases">
        <title>Chitinophaga horti sp. nov., isolated from garden soil.</title>
        <authorList>
            <person name="Lee D.S."/>
            <person name="Han D.M."/>
            <person name="Baek J.H."/>
            <person name="Choi D.G."/>
            <person name="Jeon J.H."/>
            <person name="Jeon C.O."/>
        </authorList>
    </citation>
    <scope>NUCLEOTIDE SEQUENCE [LARGE SCALE GENOMIC DNA]</scope>
    <source>
        <strain evidence="4">GPA1</strain>
    </source>
</reference>
<accession>A0ABZ2YSN0</accession>
<organism evidence="3 4">
    <name type="scientific">Chitinophaga pollutisoli</name>
    <dbReference type="NCBI Taxonomy" id="3133966"/>
    <lineage>
        <taxon>Bacteria</taxon>
        <taxon>Pseudomonadati</taxon>
        <taxon>Bacteroidota</taxon>
        <taxon>Chitinophagia</taxon>
        <taxon>Chitinophagales</taxon>
        <taxon>Chitinophagaceae</taxon>
        <taxon>Chitinophaga</taxon>
    </lineage>
</organism>
<dbReference type="InterPro" id="IPR050553">
    <property type="entry name" value="Thioredoxin_ResA/DsbE_sf"/>
</dbReference>
<feature type="domain" description="Thioredoxin" evidence="2">
    <location>
        <begin position="13"/>
        <end position="151"/>
    </location>
</feature>
<dbReference type="SUPFAM" id="SSF52833">
    <property type="entry name" value="Thioredoxin-like"/>
    <property type="match status" value="1"/>
</dbReference>
<dbReference type="EMBL" id="CP149822">
    <property type="protein sequence ID" value="WZN42804.1"/>
    <property type="molecule type" value="Genomic_DNA"/>
</dbReference>
<dbReference type="RefSeq" id="WP_341837633.1">
    <property type="nucleotide sequence ID" value="NZ_CP149822.1"/>
</dbReference>
<dbReference type="Proteomes" id="UP001485459">
    <property type="component" value="Chromosome"/>
</dbReference>
<evidence type="ECO:0000313" key="4">
    <source>
        <dbReference type="Proteomes" id="UP001485459"/>
    </source>
</evidence>
<name>A0ABZ2YSN0_9BACT</name>
<sequence length="151" mass="17095">MSTCFFIWSLWMATAVTRVSPAELEARLARTDSPMVVNLWATWCAPCVEELPYFEKAAKQNPGIQFVYLSLDLDEAYPHQIESFVSKLGLSGEVWWMEESNANKYAPLIDAQWKGSLPATLFIHPGKKYRKFIQGAMDEGAVMKEVAALRD</sequence>
<keyword evidence="4" id="KW-1185">Reference proteome</keyword>
<proteinExistence type="predicted"/>
<evidence type="ECO:0000259" key="2">
    <source>
        <dbReference type="PROSITE" id="PS51352"/>
    </source>
</evidence>
<evidence type="ECO:0000256" key="1">
    <source>
        <dbReference type="ARBA" id="ARBA00023284"/>
    </source>
</evidence>
<dbReference type="Pfam" id="PF00085">
    <property type="entry name" value="Thioredoxin"/>
    <property type="match status" value="1"/>
</dbReference>
<dbReference type="PROSITE" id="PS51352">
    <property type="entry name" value="THIOREDOXIN_2"/>
    <property type="match status" value="1"/>
</dbReference>
<dbReference type="PANTHER" id="PTHR42852">
    <property type="entry name" value="THIOL:DISULFIDE INTERCHANGE PROTEIN DSBE"/>
    <property type="match status" value="1"/>
</dbReference>
<keyword evidence="1" id="KW-0676">Redox-active center</keyword>
<dbReference type="InterPro" id="IPR017937">
    <property type="entry name" value="Thioredoxin_CS"/>
</dbReference>
<dbReference type="InterPro" id="IPR036249">
    <property type="entry name" value="Thioredoxin-like_sf"/>
</dbReference>
<dbReference type="PANTHER" id="PTHR42852:SF13">
    <property type="entry name" value="PROTEIN DIPZ"/>
    <property type="match status" value="1"/>
</dbReference>